<evidence type="ECO:0000259" key="11">
    <source>
        <dbReference type="PROSITE" id="PS50109"/>
    </source>
</evidence>
<dbReference type="InterPro" id="IPR000014">
    <property type="entry name" value="PAS"/>
</dbReference>
<dbReference type="PANTHER" id="PTHR43065:SF46">
    <property type="entry name" value="C4-DICARBOXYLATE TRANSPORT SENSOR PROTEIN DCTB"/>
    <property type="match status" value="1"/>
</dbReference>
<feature type="domain" description="Response regulatory" evidence="12">
    <location>
        <begin position="612"/>
        <end position="723"/>
    </location>
</feature>
<accession>A0A3M2I0Y5</accession>
<dbReference type="PROSITE" id="PS50113">
    <property type="entry name" value="PAC"/>
    <property type="match status" value="1"/>
</dbReference>
<comment type="caution">
    <text evidence="14">The sequence shown here is derived from an EMBL/GenBank/DDBJ whole genome shotgun (WGS) entry which is preliminary data.</text>
</comment>
<dbReference type="SUPFAM" id="SSF55874">
    <property type="entry name" value="ATPase domain of HSP90 chaperone/DNA topoisomerase II/histidine kinase"/>
    <property type="match status" value="1"/>
</dbReference>
<dbReference type="Pfam" id="PF00072">
    <property type="entry name" value="Response_reg"/>
    <property type="match status" value="1"/>
</dbReference>
<evidence type="ECO:0000256" key="7">
    <source>
        <dbReference type="ARBA" id="ARBA00022840"/>
    </source>
</evidence>
<dbReference type="PROSITE" id="PS50109">
    <property type="entry name" value="HIS_KIN"/>
    <property type="match status" value="1"/>
</dbReference>
<organism evidence="14 15">
    <name type="scientific">Stutzerimonas zhaodongensis</name>
    <dbReference type="NCBI Taxonomy" id="1176257"/>
    <lineage>
        <taxon>Bacteria</taxon>
        <taxon>Pseudomonadati</taxon>
        <taxon>Pseudomonadota</taxon>
        <taxon>Gammaproteobacteria</taxon>
        <taxon>Pseudomonadales</taxon>
        <taxon>Pseudomonadaceae</taxon>
        <taxon>Stutzerimonas</taxon>
    </lineage>
</organism>
<dbReference type="CDD" id="cd00130">
    <property type="entry name" value="PAS"/>
    <property type="match status" value="2"/>
</dbReference>
<dbReference type="CDD" id="cd00082">
    <property type="entry name" value="HisKA"/>
    <property type="match status" value="1"/>
</dbReference>
<dbReference type="InterPro" id="IPR004358">
    <property type="entry name" value="Sig_transdc_His_kin-like_C"/>
</dbReference>
<dbReference type="Pfam" id="PF08448">
    <property type="entry name" value="PAS_4"/>
    <property type="match status" value="2"/>
</dbReference>
<comment type="catalytic activity">
    <reaction evidence="1">
        <text>ATP + protein L-histidine = ADP + protein N-phospho-L-histidine.</text>
        <dbReference type="EC" id="2.7.13.3"/>
    </reaction>
</comment>
<dbReference type="EMBL" id="RFFM01000001">
    <property type="protein sequence ID" value="RMH91834.1"/>
    <property type="molecule type" value="Genomic_DNA"/>
</dbReference>
<dbReference type="InterPro" id="IPR003594">
    <property type="entry name" value="HATPase_dom"/>
</dbReference>
<keyword evidence="6" id="KW-0418">Kinase</keyword>
<dbReference type="SMART" id="SM00387">
    <property type="entry name" value="HATPase_c"/>
    <property type="match status" value="1"/>
</dbReference>
<evidence type="ECO:0000256" key="9">
    <source>
        <dbReference type="PROSITE-ProRule" id="PRU00169"/>
    </source>
</evidence>
<evidence type="ECO:0000259" key="13">
    <source>
        <dbReference type="PROSITE" id="PS50113"/>
    </source>
</evidence>
<dbReference type="GO" id="GO:0005524">
    <property type="term" value="F:ATP binding"/>
    <property type="evidence" value="ECO:0007669"/>
    <property type="project" value="UniProtKB-KW"/>
</dbReference>
<dbReference type="SUPFAM" id="SSF52172">
    <property type="entry name" value="CheY-like"/>
    <property type="match status" value="1"/>
</dbReference>
<evidence type="ECO:0000256" key="5">
    <source>
        <dbReference type="ARBA" id="ARBA00022741"/>
    </source>
</evidence>
<dbReference type="PROSITE" id="PS50110">
    <property type="entry name" value="RESPONSE_REGULATORY"/>
    <property type="match status" value="1"/>
</dbReference>
<dbReference type="OrthoDB" id="8820742at2"/>
<dbReference type="InterPro" id="IPR013656">
    <property type="entry name" value="PAS_4"/>
</dbReference>
<keyword evidence="7" id="KW-0067">ATP-binding</keyword>
<keyword evidence="3 9" id="KW-0597">Phosphoprotein</keyword>
<feature type="domain" description="Histidine kinase" evidence="11">
    <location>
        <begin position="343"/>
        <end position="566"/>
    </location>
</feature>
<dbReference type="Gene3D" id="3.30.565.10">
    <property type="entry name" value="Histidine kinase-like ATPase, C-terminal domain"/>
    <property type="match status" value="1"/>
</dbReference>
<reference evidence="14 15" key="1">
    <citation type="submission" date="2018-10" db="EMBL/GenBank/DDBJ databases">
        <title>Pseudomonas zhaodongensis NEAU-ST5-21(T) genome.</title>
        <authorList>
            <person name="Peng J."/>
            <person name="Liu Z.-P."/>
        </authorList>
    </citation>
    <scope>NUCLEOTIDE SEQUENCE [LARGE SCALE GENOMIC DNA]</scope>
    <source>
        <strain evidence="14 15">NEAU-ST5-21</strain>
    </source>
</reference>
<keyword evidence="8" id="KW-0902">Two-component regulatory system</keyword>
<dbReference type="InterPro" id="IPR036890">
    <property type="entry name" value="HATPase_C_sf"/>
</dbReference>
<dbReference type="InterPro" id="IPR036097">
    <property type="entry name" value="HisK_dim/P_sf"/>
</dbReference>
<evidence type="ECO:0000256" key="10">
    <source>
        <dbReference type="SAM" id="MobiDB-lite"/>
    </source>
</evidence>
<gene>
    <name evidence="14" type="ORF">EA797_03555</name>
</gene>
<dbReference type="InterPro" id="IPR011006">
    <property type="entry name" value="CheY-like_superfamily"/>
</dbReference>
<dbReference type="InterPro" id="IPR003661">
    <property type="entry name" value="HisK_dim/P_dom"/>
</dbReference>
<proteinExistence type="predicted"/>
<dbReference type="Gene3D" id="1.10.287.130">
    <property type="match status" value="1"/>
</dbReference>
<evidence type="ECO:0000256" key="3">
    <source>
        <dbReference type="ARBA" id="ARBA00022553"/>
    </source>
</evidence>
<evidence type="ECO:0000313" key="14">
    <source>
        <dbReference type="EMBL" id="RMH91834.1"/>
    </source>
</evidence>
<dbReference type="SUPFAM" id="SSF55785">
    <property type="entry name" value="PYP-like sensor domain (PAS domain)"/>
    <property type="match status" value="2"/>
</dbReference>
<dbReference type="EC" id="2.7.13.3" evidence="2"/>
<evidence type="ECO:0000256" key="6">
    <source>
        <dbReference type="ARBA" id="ARBA00022777"/>
    </source>
</evidence>
<dbReference type="RefSeq" id="WP_122163796.1">
    <property type="nucleotide sequence ID" value="NZ_JAMOIB010000008.1"/>
</dbReference>
<feature type="modified residue" description="4-aspartylphosphate" evidence="9">
    <location>
        <position position="661"/>
    </location>
</feature>
<dbReference type="Gene3D" id="3.40.50.2300">
    <property type="match status" value="1"/>
</dbReference>
<dbReference type="InterPro" id="IPR000700">
    <property type="entry name" value="PAS-assoc_C"/>
</dbReference>
<evidence type="ECO:0000256" key="8">
    <source>
        <dbReference type="ARBA" id="ARBA00023012"/>
    </source>
</evidence>
<feature type="region of interest" description="Disordered" evidence="10">
    <location>
        <begin position="573"/>
        <end position="603"/>
    </location>
</feature>
<dbReference type="Gene3D" id="3.30.450.20">
    <property type="entry name" value="PAS domain"/>
    <property type="match status" value="2"/>
</dbReference>
<keyword evidence="4" id="KW-0808">Transferase</keyword>
<evidence type="ECO:0000256" key="2">
    <source>
        <dbReference type="ARBA" id="ARBA00012438"/>
    </source>
</evidence>
<dbReference type="SMART" id="SM00091">
    <property type="entry name" value="PAS"/>
    <property type="match status" value="2"/>
</dbReference>
<evidence type="ECO:0000313" key="15">
    <source>
        <dbReference type="Proteomes" id="UP000269774"/>
    </source>
</evidence>
<dbReference type="SMART" id="SM00448">
    <property type="entry name" value="REC"/>
    <property type="match status" value="1"/>
</dbReference>
<dbReference type="GO" id="GO:0000155">
    <property type="term" value="F:phosphorelay sensor kinase activity"/>
    <property type="evidence" value="ECO:0007669"/>
    <property type="project" value="InterPro"/>
</dbReference>
<dbReference type="Proteomes" id="UP000269774">
    <property type="component" value="Unassembled WGS sequence"/>
</dbReference>
<evidence type="ECO:0000259" key="12">
    <source>
        <dbReference type="PROSITE" id="PS50110"/>
    </source>
</evidence>
<evidence type="ECO:0000256" key="1">
    <source>
        <dbReference type="ARBA" id="ARBA00000085"/>
    </source>
</evidence>
<sequence>MSQRPPFQALFRSSPNAYLLLDPELRILDANQAYLKLTARTLDEIVGQRVHEAFAADPQAPETTHVEELLGSFARVLRNKSIDTLPVIRYSIAVRTERGVAYEDRYWSATHTPILDDRGEVSAILQHTMDITELQSLKASLRSVESLGQPLQQIEAAIMSRAKLMQDEGNQLRQLFAQAPGFVCFLRGPDHVFELVNEAYQQLTGYRPLIGKRVSDGLPELEGQGFIELMDQVYRSGESYVGKGMRTLLQRRPGAEPEEVYLDFVFQPIVERDGRTSGIFVQGSNVTEQHLSQQELYEHREHLEELVRERSRELLRSEAERRVAEAALMQSQKLEAVGKLTGGIAHDFNNMLQIIGGNLQLLRRNLGADETAQRRLDSAVGGVEKGARLASQLLAFASRQPLQPQDVDLGELLSQMSELLSGALGRAVQMDIDIEPELWPVFADVGNLQAAILNLAVNARDAMASGGAMSIRVRNRSLGADQLSGQPTAAAGSYVELSVSDEGEGMAPDVLDRAFEPFFTTRQNANASGLGLSMVYGFVRQTGGFVELDSKVGGGTTVRVYLPVATGIDSAERAKGSDAPVAEAQRESGGMVNSSSGADEVSPQHDLHKGLAILFVEDDPTLRMLTGEVMEELGHDVCPCDSAEVALEMLEQRRFDVLLTDVGLAGMSGIELVRQARSRDSSLSVVIASGYSINARDEGLADLRTMLKPYDIHQVRTLLDDIRVERGAGGKG</sequence>
<keyword evidence="15" id="KW-1185">Reference proteome</keyword>
<dbReference type="InterPro" id="IPR001789">
    <property type="entry name" value="Sig_transdc_resp-reg_receiver"/>
</dbReference>
<feature type="domain" description="PAC" evidence="13">
    <location>
        <begin position="90"/>
        <end position="143"/>
    </location>
</feature>
<dbReference type="Pfam" id="PF02518">
    <property type="entry name" value="HATPase_c"/>
    <property type="match status" value="1"/>
</dbReference>
<evidence type="ECO:0000256" key="4">
    <source>
        <dbReference type="ARBA" id="ARBA00022679"/>
    </source>
</evidence>
<protein>
    <recommendedName>
        <fullName evidence="2">histidine kinase</fullName>
        <ecNumber evidence="2">2.7.13.3</ecNumber>
    </recommendedName>
</protein>
<dbReference type="InterPro" id="IPR035965">
    <property type="entry name" value="PAS-like_dom_sf"/>
</dbReference>
<dbReference type="PRINTS" id="PR00344">
    <property type="entry name" value="BCTRLSENSOR"/>
</dbReference>
<dbReference type="SUPFAM" id="SSF47384">
    <property type="entry name" value="Homodimeric domain of signal transducing histidine kinase"/>
    <property type="match status" value="1"/>
</dbReference>
<dbReference type="InterPro" id="IPR005467">
    <property type="entry name" value="His_kinase_dom"/>
</dbReference>
<dbReference type="AlphaFoldDB" id="A0A3M2I0Y5"/>
<dbReference type="PANTHER" id="PTHR43065">
    <property type="entry name" value="SENSOR HISTIDINE KINASE"/>
    <property type="match status" value="1"/>
</dbReference>
<name>A0A3M2I0Y5_9GAMM</name>
<keyword evidence="5" id="KW-0547">Nucleotide-binding</keyword>